<evidence type="ECO:0000313" key="9">
    <source>
        <dbReference type="EMBL" id="MTV36669.1"/>
    </source>
</evidence>
<evidence type="ECO:0000256" key="5">
    <source>
        <dbReference type="ARBA" id="ARBA00022967"/>
    </source>
</evidence>
<dbReference type="PANTHER" id="PTHR43166:SF30">
    <property type="entry name" value="METHIONINE IMPORT ATP-BINDING PROTEIN METN"/>
    <property type="match status" value="1"/>
</dbReference>
<dbReference type="Proteomes" id="UP000475582">
    <property type="component" value="Unassembled WGS sequence"/>
</dbReference>
<dbReference type="InterPro" id="IPR050086">
    <property type="entry name" value="MetN_ABC_transporter-like"/>
</dbReference>
<keyword evidence="5" id="KW-1278">Translocase</keyword>
<evidence type="ECO:0000256" key="2">
    <source>
        <dbReference type="ARBA" id="ARBA00022475"/>
    </source>
</evidence>
<dbReference type="EMBL" id="WNKY01000002">
    <property type="protein sequence ID" value="MTV36669.1"/>
    <property type="molecule type" value="Genomic_DNA"/>
</dbReference>
<protein>
    <submittedName>
        <fullName evidence="9">ATP-binding cassette domain-containing protein</fullName>
    </submittedName>
</protein>
<keyword evidence="10" id="KW-1185">Reference proteome</keyword>
<evidence type="ECO:0000313" key="10">
    <source>
        <dbReference type="Proteomes" id="UP000475582"/>
    </source>
</evidence>
<dbReference type="Pfam" id="PF00005">
    <property type="entry name" value="ABC_tran"/>
    <property type="match status" value="1"/>
</dbReference>
<dbReference type="SMART" id="SM00382">
    <property type="entry name" value="AAA"/>
    <property type="match status" value="1"/>
</dbReference>
<reference evidence="9 10" key="1">
    <citation type="submission" date="2019-11" db="EMBL/GenBank/DDBJ databases">
        <title>Type strains purchased from KCTC, JCM and DSMZ.</title>
        <authorList>
            <person name="Lu H."/>
        </authorList>
    </citation>
    <scope>NUCLEOTIDE SEQUENCE [LARGE SCALE GENOMIC DNA]</scope>
    <source>
        <strain evidence="9 10">KCTC 22382</strain>
    </source>
</reference>
<evidence type="ECO:0000256" key="4">
    <source>
        <dbReference type="ARBA" id="ARBA00022840"/>
    </source>
</evidence>
<keyword evidence="6" id="KW-0029">Amino-acid transport</keyword>
<dbReference type="PANTHER" id="PTHR43166">
    <property type="entry name" value="AMINO ACID IMPORT ATP-BINDING PROTEIN"/>
    <property type="match status" value="1"/>
</dbReference>
<accession>A0A6L6PD99</accession>
<proteinExistence type="predicted"/>
<dbReference type="AlphaFoldDB" id="A0A6L6PD99"/>
<feature type="domain" description="ABC transporter" evidence="8">
    <location>
        <begin position="1"/>
        <end position="215"/>
    </location>
</feature>
<evidence type="ECO:0000256" key="3">
    <source>
        <dbReference type="ARBA" id="ARBA00022741"/>
    </source>
</evidence>
<evidence type="ECO:0000256" key="6">
    <source>
        <dbReference type="ARBA" id="ARBA00022970"/>
    </source>
</evidence>
<keyword evidence="1" id="KW-0813">Transport</keyword>
<keyword evidence="4 9" id="KW-0067">ATP-binding</keyword>
<evidence type="ECO:0000259" key="8">
    <source>
        <dbReference type="PROSITE" id="PS50893"/>
    </source>
</evidence>
<dbReference type="PROSITE" id="PS00211">
    <property type="entry name" value="ABC_TRANSPORTER_1"/>
    <property type="match status" value="1"/>
</dbReference>
<dbReference type="InterPro" id="IPR017871">
    <property type="entry name" value="ABC_transporter-like_CS"/>
</dbReference>
<evidence type="ECO:0000256" key="7">
    <source>
        <dbReference type="ARBA" id="ARBA00023136"/>
    </source>
</evidence>
<keyword evidence="3" id="KW-0547">Nucleotide-binding</keyword>
<dbReference type="InterPro" id="IPR027417">
    <property type="entry name" value="P-loop_NTPase"/>
</dbReference>
<dbReference type="GO" id="GO:0016887">
    <property type="term" value="F:ATP hydrolysis activity"/>
    <property type="evidence" value="ECO:0007669"/>
    <property type="project" value="InterPro"/>
</dbReference>
<dbReference type="GO" id="GO:0005524">
    <property type="term" value="F:ATP binding"/>
    <property type="evidence" value="ECO:0007669"/>
    <property type="project" value="UniProtKB-KW"/>
</dbReference>
<gene>
    <name evidence="9" type="ORF">GM676_03585</name>
</gene>
<sequence length="284" mass="29428">MGQGDIFGLIGKSGAGKSTLLRLINLLERPDEGAITVDDRELTSLSKRDLRDARANIGMIFQQFNLLQNATVFDNVAFPLHIHGGQTTSQIAARVADCLELVGLSDKSASYPAQLSGGQKQRVAIARALASKPAVLLCDEPTSALDAETTRALLATLKDINHRLEVTIVIVSHELDVIGEICNRVAVIENGAIAEQFVLDDAASLAAQRRTALGRELAASVAANATAPLAVHAPSAAWQPATHATQRAAAAAHADADAPSAAPAAASAANALAALAPLPETAHV</sequence>
<dbReference type="SUPFAM" id="SSF52540">
    <property type="entry name" value="P-loop containing nucleoside triphosphate hydrolases"/>
    <property type="match status" value="1"/>
</dbReference>
<comment type="caution">
    <text evidence="9">The sequence shown here is derived from an EMBL/GenBank/DDBJ whole genome shotgun (WGS) entry which is preliminary data.</text>
</comment>
<dbReference type="InterPro" id="IPR003439">
    <property type="entry name" value="ABC_transporter-like_ATP-bd"/>
</dbReference>
<dbReference type="Gene3D" id="3.40.50.300">
    <property type="entry name" value="P-loop containing nucleotide triphosphate hydrolases"/>
    <property type="match status" value="1"/>
</dbReference>
<dbReference type="InterPro" id="IPR003593">
    <property type="entry name" value="AAA+_ATPase"/>
</dbReference>
<keyword evidence="7" id="KW-0472">Membrane</keyword>
<organism evidence="9 10">
    <name type="scientific">Duganella radicis</name>
    <dbReference type="NCBI Taxonomy" id="551988"/>
    <lineage>
        <taxon>Bacteria</taxon>
        <taxon>Pseudomonadati</taxon>
        <taxon>Pseudomonadota</taxon>
        <taxon>Betaproteobacteria</taxon>
        <taxon>Burkholderiales</taxon>
        <taxon>Oxalobacteraceae</taxon>
        <taxon>Telluria group</taxon>
        <taxon>Duganella</taxon>
    </lineage>
</organism>
<dbReference type="PROSITE" id="PS50893">
    <property type="entry name" value="ABC_TRANSPORTER_2"/>
    <property type="match status" value="1"/>
</dbReference>
<dbReference type="GO" id="GO:0006865">
    <property type="term" value="P:amino acid transport"/>
    <property type="evidence" value="ECO:0007669"/>
    <property type="project" value="UniProtKB-KW"/>
</dbReference>
<keyword evidence="2" id="KW-1003">Cell membrane</keyword>
<name>A0A6L6PD99_9BURK</name>
<evidence type="ECO:0000256" key="1">
    <source>
        <dbReference type="ARBA" id="ARBA00022448"/>
    </source>
</evidence>